<evidence type="ECO:0000313" key="1">
    <source>
        <dbReference type="EMBL" id="TGY70963.1"/>
    </source>
</evidence>
<organism evidence="1 2">
    <name type="scientific">Phocaeicola sartorii</name>
    <dbReference type="NCBI Taxonomy" id="671267"/>
    <lineage>
        <taxon>Bacteria</taxon>
        <taxon>Pseudomonadati</taxon>
        <taxon>Bacteroidota</taxon>
        <taxon>Bacteroidia</taxon>
        <taxon>Bacteroidales</taxon>
        <taxon>Bacteroidaceae</taxon>
        <taxon>Phocaeicola</taxon>
    </lineage>
</organism>
<evidence type="ECO:0000313" key="2">
    <source>
        <dbReference type="Proteomes" id="UP000310760"/>
    </source>
</evidence>
<protein>
    <submittedName>
        <fullName evidence="1">Uncharacterized protein</fullName>
    </submittedName>
</protein>
<dbReference type="AlphaFoldDB" id="A0A4S2FPG9"/>
<dbReference type="Proteomes" id="UP000310760">
    <property type="component" value="Unassembled WGS sequence"/>
</dbReference>
<reference evidence="1 2" key="1">
    <citation type="submission" date="2019-04" db="EMBL/GenBank/DDBJ databases">
        <title>Microbes associate with the intestines of laboratory mice.</title>
        <authorList>
            <person name="Navarre W."/>
            <person name="Wong E."/>
            <person name="Huang K."/>
            <person name="Tropini C."/>
            <person name="Ng K."/>
            <person name="Yu B."/>
        </authorList>
    </citation>
    <scope>NUCLEOTIDE SEQUENCE [LARGE SCALE GENOMIC DNA]</scope>
    <source>
        <strain evidence="1 2">NM22_B1</strain>
    </source>
</reference>
<dbReference type="EMBL" id="SRYJ01000015">
    <property type="protein sequence ID" value="TGY70963.1"/>
    <property type="molecule type" value="Genomic_DNA"/>
</dbReference>
<proteinExistence type="predicted"/>
<accession>A0A4S2FPG9</accession>
<gene>
    <name evidence="1" type="ORF">E5339_08045</name>
</gene>
<comment type="caution">
    <text evidence="1">The sequence shown here is derived from an EMBL/GenBank/DDBJ whole genome shotgun (WGS) entry which is preliminary data.</text>
</comment>
<sequence>MWFLKDSLVFRTIPDCGKKLKTFLKKLKVFQEKLLLFFEKFLIFLKSVFVFDGGFHSAMTV</sequence>
<name>A0A4S2FPG9_9BACT</name>